<keyword evidence="3" id="KW-1185">Reference proteome</keyword>
<dbReference type="Proteomes" id="UP000204584">
    <property type="component" value="Segment"/>
</dbReference>
<accession>S4VZI0</accession>
<protein>
    <submittedName>
        <fullName evidence="2">Uncharacterized protein</fullName>
    </submittedName>
</protein>
<feature type="region of interest" description="Disordered" evidence="1">
    <location>
        <begin position="336"/>
        <end position="355"/>
    </location>
</feature>
<feature type="region of interest" description="Disordered" evidence="1">
    <location>
        <begin position="423"/>
        <end position="454"/>
    </location>
</feature>
<evidence type="ECO:0000256" key="1">
    <source>
        <dbReference type="SAM" id="MobiDB-lite"/>
    </source>
</evidence>
<name>S4VZI0_9VIRU</name>
<proteinExistence type="predicted"/>
<reference evidence="2 3" key="1">
    <citation type="journal article" date="2013" name="Science">
        <title>Pandoraviruses: amoeba viruses with genomes up to 2.5 Mb reaching that of parasitic eukaryotes.</title>
        <authorList>
            <person name="Philippe N."/>
            <person name="Legendre M."/>
            <person name="Doutre G."/>
            <person name="Coute Y."/>
            <person name="Poirot O."/>
            <person name="Lescot M."/>
            <person name="Arslan D."/>
            <person name="Seltzer V."/>
            <person name="Bertaux L."/>
            <person name="Bruley C."/>
            <person name="Garin J."/>
            <person name="Claverie J.M."/>
            <person name="Abergel C."/>
        </authorList>
    </citation>
    <scope>NUCLEOTIDE SEQUENCE [LARGE SCALE GENOMIC DNA]</scope>
</reference>
<sequence length="721" mass="76705">MESTPPIRRATVAGFLGPALLVVELQGVACANPTAVVGDSLASIVSTACQSLAGVSASGGVRLLAAYAMDRRPCATKTGVAFPEEHGTGAPMRADDVCTVLCVGALRSASTSHWVALDMNRARESTGPRGTRARRGRKWFAIGAAQATLLGCFTRHASINSCGAIDRNMGAADGCETCARTWRDFRLLLSRPRPRQRVNAARVAAVTAASLDARRWFRSEAGLVDVLCAGAVALREVAPRLAPTDPHLVRAERALATLGAQIEAALAVCLWADRFGASAALAIMADADARAATTLPEHPPQLRQPTDVLESVVDVAVAAGLLVARANLAAAGAFVTTTGSDGNDDKNDPATSTTSIVSAELTSSWISSVLSDRGEADMGDWAARATAIFARVRQAAAAHAKRTASATPSPQATTDAQAHLSPIETAPRPRQQQQQQRRQKRQDTPPVPTCAEATSCGRCPTAAVLRCARAGCRAPGRRITSGCVITAHCTCGCRATFHRACWEDAGIVLDASGTACPTPDCWGEIARVTSTRSRATERPPRVLWESPTATSGVHVPTGPIAHDDHRDRSRRRDDDDQGHCAGDRIHCDDRQYDGRENNDLVDHDQRPQDKTSVQESDPSGDRKPPGDGPVFTMPRTGGTPYHKVVTSHEDRTPIRRKRPRNRSGKKQRCRVAKQQHDRLLALAGLGGAPLDPSDAKPAGPPRSDPMDDDSLWPSFFVPDPL</sequence>
<dbReference type="EMBL" id="KC977571">
    <property type="protein sequence ID" value="AGO85778.1"/>
    <property type="molecule type" value="Genomic_DNA"/>
</dbReference>
<organism evidence="2 3">
    <name type="scientific">Pandoravirus salinus</name>
    <dbReference type="NCBI Taxonomy" id="1349410"/>
    <lineage>
        <taxon>Viruses</taxon>
        <taxon>Pandoravirus</taxon>
    </lineage>
</organism>
<dbReference type="KEGG" id="vg:16607565"/>
<feature type="compositionally biased region" description="Basic residues" evidence="1">
    <location>
        <begin position="654"/>
        <end position="673"/>
    </location>
</feature>
<evidence type="ECO:0000313" key="3">
    <source>
        <dbReference type="Proteomes" id="UP000204584"/>
    </source>
</evidence>
<feature type="compositionally biased region" description="Basic and acidic residues" evidence="1">
    <location>
        <begin position="561"/>
        <end position="609"/>
    </location>
</feature>
<evidence type="ECO:0000313" key="2">
    <source>
        <dbReference type="EMBL" id="AGO85778.1"/>
    </source>
</evidence>
<dbReference type="RefSeq" id="YP_008438858.1">
    <property type="nucleotide sequence ID" value="NC_022098.1"/>
</dbReference>
<feature type="region of interest" description="Disordered" evidence="1">
    <location>
        <begin position="530"/>
        <end position="721"/>
    </location>
</feature>
<dbReference type="GeneID" id="16607565"/>
<gene>
    <name evidence="2" type="ORF">psal_cds_1373</name>
</gene>